<dbReference type="PATRIC" id="fig|1199245.3.peg.417"/>
<dbReference type="KEGG" id="sect:A359_03500"/>
<dbReference type="EMBL" id="CP003546">
    <property type="protein sequence ID" value="AFP84745.1"/>
    <property type="molecule type" value="Genomic_DNA"/>
</dbReference>
<organism evidence="1 2">
    <name type="scientific">secondary endosymbiont of Ctenarytaina eucalypti</name>
    <dbReference type="NCBI Taxonomy" id="1199245"/>
    <lineage>
        <taxon>Bacteria</taxon>
        <taxon>Pseudomonadati</taxon>
        <taxon>Pseudomonadota</taxon>
        <taxon>Gammaproteobacteria</taxon>
        <taxon>Enterobacterales</taxon>
        <taxon>Enterobacteriaceae</taxon>
        <taxon>aphid secondary symbionts</taxon>
    </lineage>
</organism>
<evidence type="ECO:0008006" key="3">
    <source>
        <dbReference type="Google" id="ProtNLM"/>
    </source>
</evidence>
<dbReference type="Proteomes" id="UP000003936">
    <property type="component" value="Chromosome"/>
</dbReference>
<name>J3TX85_9ENTR</name>
<dbReference type="InterPro" id="IPR007922">
    <property type="entry name" value="DciA-like"/>
</dbReference>
<dbReference type="Pfam" id="PF05258">
    <property type="entry name" value="DciA"/>
    <property type="match status" value="1"/>
</dbReference>
<dbReference type="AlphaFoldDB" id="J3TX85"/>
<protein>
    <recommendedName>
        <fullName evidence="3">DUF721 domain-containing protein</fullName>
    </recommendedName>
</protein>
<sequence>MRDSRPHLIDSLFSNPIETSQESLSKIQHQAIALVQLNHAVNMLLPEILRPWCRVANFRQGLMVLETANASWQMRLRYEEAKLLSTVRIQILPSLSSIDIRINPVLAKKQALHTQDDDSDRHCLCLLGGQSRHLSLRSAASIRHVAAQSEGKLKNVLERLAKLAEDSPEHMPSPKIEASPDL</sequence>
<evidence type="ECO:0000313" key="1">
    <source>
        <dbReference type="EMBL" id="AFP84745.1"/>
    </source>
</evidence>
<gene>
    <name evidence="1" type="ORF">A359_03500</name>
</gene>
<proteinExistence type="predicted"/>
<dbReference type="RefSeq" id="WP_014888043.1">
    <property type="nucleotide sequence ID" value="NC_018419.1"/>
</dbReference>
<keyword evidence="2" id="KW-1185">Reference proteome</keyword>
<dbReference type="STRING" id="1199245.A359_03500"/>
<accession>J3TX85</accession>
<reference evidence="1 2" key="1">
    <citation type="journal article" date="2012" name="Mol. Biol. Evol.">
        <title>Genome reduction and co-evolution between the primary and secondary bacterial symbionts of psyllids.</title>
        <authorList>
            <person name="Sloan D.B."/>
            <person name="Moran N.A."/>
        </authorList>
    </citation>
    <scope>NUCLEOTIDE SEQUENCE [LARGE SCALE GENOMIC DNA]</scope>
    <source>
        <strain evidence="1">Ceuc_S</strain>
    </source>
</reference>
<dbReference type="OrthoDB" id="5767011at2"/>
<dbReference type="HOGENOM" id="CLU_114104_1_0_6"/>
<evidence type="ECO:0000313" key="2">
    <source>
        <dbReference type="Proteomes" id="UP000003936"/>
    </source>
</evidence>